<keyword evidence="1" id="KW-0862">Zinc</keyword>
<keyword evidence="1" id="KW-0479">Metal-binding</keyword>
<dbReference type="InterPro" id="IPR036875">
    <property type="entry name" value="Znf_CCHC_sf"/>
</dbReference>
<evidence type="ECO:0000256" key="1">
    <source>
        <dbReference type="PROSITE-ProRule" id="PRU00047"/>
    </source>
</evidence>
<organism evidence="4 5">
    <name type="scientific">Vitis vinifera</name>
    <name type="common">Grape</name>
    <dbReference type="NCBI Taxonomy" id="29760"/>
    <lineage>
        <taxon>Eukaryota</taxon>
        <taxon>Viridiplantae</taxon>
        <taxon>Streptophyta</taxon>
        <taxon>Embryophyta</taxon>
        <taxon>Tracheophyta</taxon>
        <taxon>Spermatophyta</taxon>
        <taxon>Magnoliopsida</taxon>
        <taxon>eudicotyledons</taxon>
        <taxon>Gunneridae</taxon>
        <taxon>Pentapetalae</taxon>
        <taxon>rosids</taxon>
        <taxon>Vitales</taxon>
        <taxon>Vitaceae</taxon>
        <taxon>Viteae</taxon>
        <taxon>Vitis</taxon>
    </lineage>
</organism>
<comment type="caution">
    <text evidence="4">The sequence shown here is derived from an EMBL/GenBank/DDBJ whole genome shotgun (WGS) entry which is preliminary data.</text>
</comment>
<feature type="domain" description="CCHC-type" evidence="3">
    <location>
        <begin position="83"/>
        <end position="97"/>
    </location>
</feature>
<proteinExistence type="predicted"/>
<accession>A0A438FID8</accession>
<dbReference type="Proteomes" id="UP000288805">
    <property type="component" value="Unassembled WGS sequence"/>
</dbReference>
<dbReference type="GO" id="GO:0003676">
    <property type="term" value="F:nucleic acid binding"/>
    <property type="evidence" value="ECO:0007669"/>
    <property type="project" value="InterPro"/>
</dbReference>
<evidence type="ECO:0000313" key="4">
    <source>
        <dbReference type="EMBL" id="RVW59510.1"/>
    </source>
</evidence>
<dbReference type="EMBL" id="QGNW01000889">
    <property type="protein sequence ID" value="RVW59510.1"/>
    <property type="molecule type" value="Genomic_DNA"/>
</dbReference>
<evidence type="ECO:0000313" key="5">
    <source>
        <dbReference type="Proteomes" id="UP000288805"/>
    </source>
</evidence>
<evidence type="ECO:0000256" key="2">
    <source>
        <dbReference type="SAM" id="MobiDB-lite"/>
    </source>
</evidence>
<feature type="compositionally biased region" description="Gly residues" evidence="2">
    <location>
        <begin position="31"/>
        <end position="40"/>
    </location>
</feature>
<dbReference type="PROSITE" id="PS50158">
    <property type="entry name" value="ZF_CCHC"/>
    <property type="match status" value="1"/>
</dbReference>
<protein>
    <recommendedName>
        <fullName evidence="3">CCHC-type domain-containing protein</fullName>
    </recommendedName>
</protein>
<dbReference type="InterPro" id="IPR001878">
    <property type="entry name" value="Znf_CCHC"/>
</dbReference>
<feature type="region of interest" description="Disordered" evidence="2">
    <location>
        <begin position="26"/>
        <end position="78"/>
    </location>
</feature>
<name>A0A438FID8_VITVI</name>
<gene>
    <name evidence="4" type="ORF">CK203_115570</name>
</gene>
<feature type="compositionally biased region" description="Basic and acidic residues" evidence="2">
    <location>
        <begin position="57"/>
        <end position="78"/>
    </location>
</feature>
<dbReference type="GO" id="GO:0008270">
    <property type="term" value="F:zinc ion binding"/>
    <property type="evidence" value="ECO:0007669"/>
    <property type="project" value="UniProtKB-KW"/>
</dbReference>
<keyword evidence="1" id="KW-0863">Zinc-finger</keyword>
<dbReference type="AlphaFoldDB" id="A0A438FID8"/>
<dbReference type="Gene3D" id="4.10.60.10">
    <property type="entry name" value="Zinc finger, CCHC-type"/>
    <property type="match status" value="1"/>
</dbReference>
<sequence length="138" mass="15216">MCSLSARFDYVVAAIKGGKDTFTLTSRASIGGHGGQQSGKGHGRGEGRGGNNNLNNKDGDGDTNSSKERDNTFKPKDKSHIQCFRCKKYGHYKSKCRTKLQNEQDEQVNIVEVEWILVLACNVATSNVDRQDAQYLDT</sequence>
<dbReference type="SUPFAM" id="SSF57756">
    <property type="entry name" value="Retrovirus zinc finger-like domains"/>
    <property type="match status" value="1"/>
</dbReference>
<evidence type="ECO:0000259" key="3">
    <source>
        <dbReference type="PROSITE" id="PS50158"/>
    </source>
</evidence>
<reference evidence="4 5" key="1">
    <citation type="journal article" date="2018" name="PLoS Genet.">
        <title>Population sequencing reveals clonal diversity and ancestral inbreeding in the grapevine cultivar Chardonnay.</title>
        <authorList>
            <person name="Roach M.J."/>
            <person name="Johnson D.L."/>
            <person name="Bohlmann J."/>
            <person name="van Vuuren H.J."/>
            <person name="Jones S.J."/>
            <person name="Pretorius I.S."/>
            <person name="Schmidt S.A."/>
            <person name="Borneman A.R."/>
        </authorList>
    </citation>
    <scope>NUCLEOTIDE SEQUENCE [LARGE SCALE GENOMIC DNA]</scope>
    <source>
        <strain evidence="5">cv. Chardonnay</strain>
        <tissue evidence="4">Leaf</tissue>
    </source>
</reference>